<accession>A0A5A7SBW7</accession>
<dbReference type="RefSeq" id="WP_149430088.1">
    <property type="nucleotide sequence ID" value="NZ_VLNY01000004.1"/>
</dbReference>
<evidence type="ECO:0000313" key="5">
    <source>
        <dbReference type="Proteomes" id="UP000322244"/>
    </source>
</evidence>
<organism evidence="4 5">
    <name type="scientific">Antrihabitans cavernicola</name>
    <dbReference type="NCBI Taxonomy" id="2495913"/>
    <lineage>
        <taxon>Bacteria</taxon>
        <taxon>Bacillati</taxon>
        <taxon>Actinomycetota</taxon>
        <taxon>Actinomycetes</taxon>
        <taxon>Mycobacteriales</taxon>
        <taxon>Nocardiaceae</taxon>
        <taxon>Antrihabitans</taxon>
    </lineage>
</organism>
<reference evidence="4 5" key="1">
    <citation type="submission" date="2019-07" db="EMBL/GenBank/DDBJ databases">
        <title>Rhodococcus cavernicolus sp. nov., isolated from a cave.</title>
        <authorList>
            <person name="Lee S.D."/>
        </authorList>
    </citation>
    <scope>NUCLEOTIDE SEQUENCE [LARGE SCALE GENOMIC DNA]</scope>
    <source>
        <strain evidence="4 5">C1-24</strain>
    </source>
</reference>
<dbReference type="OrthoDB" id="3174546at2"/>
<dbReference type="InterPro" id="IPR006016">
    <property type="entry name" value="UspA"/>
</dbReference>
<dbReference type="AlphaFoldDB" id="A0A5A7SBW7"/>
<dbReference type="EMBL" id="VLNY01000004">
    <property type="protein sequence ID" value="KAA0022829.1"/>
    <property type="molecule type" value="Genomic_DNA"/>
</dbReference>
<dbReference type="PRINTS" id="PR01438">
    <property type="entry name" value="UNVRSLSTRESS"/>
</dbReference>
<evidence type="ECO:0000313" key="4">
    <source>
        <dbReference type="EMBL" id="KAA0022829.1"/>
    </source>
</evidence>
<dbReference type="Proteomes" id="UP000322244">
    <property type="component" value="Unassembled WGS sequence"/>
</dbReference>
<name>A0A5A7SBW7_9NOCA</name>
<dbReference type="Gene3D" id="3.40.50.620">
    <property type="entry name" value="HUPs"/>
    <property type="match status" value="1"/>
</dbReference>
<evidence type="ECO:0000259" key="3">
    <source>
        <dbReference type="Pfam" id="PF00582"/>
    </source>
</evidence>
<dbReference type="InterPro" id="IPR014729">
    <property type="entry name" value="Rossmann-like_a/b/a_fold"/>
</dbReference>
<feature type="compositionally biased region" description="Polar residues" evidence="2">
    <location>
        <begin position="9"/>
        <end position="20"/>
    </location>
</feature>
<comment type="similarity">
    <text evidence="1">Belongs to the universal stress protein A family.</text>
</comment>
<feature type="domain" description="UspA" evidence="3">
    <location>
        <begin position="22"/>
        <end position="159"/>
    </location>
</feature>
<comment type="caution">
    <text evidence="4">The sequence shown here is derived from an EMBL/GenBank/DDBJ whole genome shotgun (WGS) entry which is preliminary data.</text>
</comment>
<keyword evidence="5" id="KW-1185">Reference proteome</keyword>
<evidence type="ECO:0000256" key="2">
    <source>
        <dbReference type="SAM" id="MobiDB-lite"/>
    </source>
</evidence>
<gene>
    <name evidence="4" type="ORF">FOY51_09925</name>
</gene>
<sequence>MTVDETPAAVQSNHTPSTTGHPVVVGFDGSQASRRALAYGVQMARNASESLVVAYVSSMNPGFDMGFVNPACDAGSEKSERDLAGWLHAEVSAAVDMSSIGVELIERTGDTARQLEQIATARTANAIVVGAPEHRRHHVAGSVPAWLARHACCPIVVVP</sequence>
<dbReference type="SUPFAM" id="SSF52402">
    <property type="entry name" value="Adenine nucleotide alpha hydrolases-like"/>
    <property type="match status" value="1"/>
</dbReference>
<proteinExistence type="inferred from homology"/>
<dbReference type="Pfam" id="PF00582">
    <property type="entry name" value="Usp"/>
    <property type="match status" value="1"/>
</dbReference>
<protein>
    <submittedName>
        <fullName evidence="4">Universal stress protein</fullName>
    </submittedName>
</protein>
<feature type="region of interest" description="Disordered" evidence="2">
    <location>
        <begin position="1"/>
        <end position="24"/>
    </location>
</feature>
<evidence type="ECO:0000256" key="1">
    <source>
        <dbReference type="ARBA" id="ARBA00008791"/>
    </source>
</evidence>
<dbReference type="CDD" id="cd00293">
    <property type="entry name" value="USP-like"/>
    <property type="match status" value="1"/>
</dbReference>
<dbReference type="InterPro" id="IPR006015">
    <property type="entry name" value="Universal_stress_UspA"/>
</dbReference>